<evidence type="ECO:0000313" key="1">
    <source>
        <dbReference type="EMBL" id="MFC4335998.1"/>
    </source>
</evidence>
<keyword evidence="2" id="KW-1185">Reference proteome</keyword>
<organism evidence="1 2">
    <name type="scientific">Salininema proteolyticum</name>
    <dbReference type="NCBI Taxonomy" id="1607685"/>
    <lineage>
        <taxon>Bacteria</taxon>
        <taxon>Bacillati</taxon>
        <taxon>Actinomycetota</taxon>
        <taxon>Actinomycetes</taxon>
        <taxon>Glycomycetales</taxon>
        <taxon>Glycomycetaceae</taxon>
        <taxon>Salininema</taxon>
    </lineage>
</organism>
<gene>
    <name evidence="1" type="ORF">ACFPET_12360</name>
</gene>
<evidence type="ECO:0000313" key="2">
    <source>
        <dbReference type="Proteomes" id="UP001595823"/>
    </source>
</evidence>
<dbReference type="Proteomes" id="UP001595823">
    <property type="component" value="Unassembled WGS sequence"/>
</dbReference>
<dbReference type="EMBL" id="JBHSDK010000015">
    <property type="protein sequence ID" value="MFC4335998.1"/>
    <property type="molecule type" value="Genomic_DNA"/>
</dbReference>
<proteinExistence type="predicted"/>
<reference evidence="2" key="1">
    <citation type="journal article" date="2019" name="Int. J. Syst. Evol. Microbiol.">
        <title>The Global Catalogue of Microorganisms (GCM) 10K type strain sequencing project: providing services to taxonomists for standard genome sequencing and annotation.</title>
        <authorList>
            <consortium name="The Broad Institute Genomics Platform"/>
            <consortium name="The Broad Institute Genome Sequencing Center for Infectious Disease"/>
            <person name="Wu L."/>
            <person name="Ma J."/>
        </authorList>
    </citation>
    <scope>NUCLEOTIDE SEQUENCE [LARGE SCALE GENOMIC DNA]</scope>
    <source>
        <strain evidence="2">IBRC-M 10908</strain>
    </source>
</reference>
<accession>A0ABV8TYZ0</accession>
<comment type="caution">
    <text evidence="1">The sequence shown here is derived from an EMBL/GenBank/DDBJ whole genome shotgun (WGS) entry which is preliminary data.</text>
</comment>
<dbReference type="RefSeq" id="WP_380621402.1">
    <property type="nucleotide sequence ID" value="NZ_JBHSDK010000015.1"/>
</dbReference>
<name>A0ABV8TYZ0_9ACTN</name>
<protein>
    <submittedName>
        <fullName evidence="1">Uncharacterized protein</fullName>
    </submittedName>
</protein>
<sequence length="56" mass="6653">METEKAGSPQRTGFQFVELRGIEPLTFSYQLIFTLPYFLRKKPLIVHMFYRCPIGR</sequence>